<dbReference type="InterPro" id="IPR021109">
    <property type="entry name" value="Peptidase_aspartic_dom_sf"/>
</dbReference>
<dbReference type="EMBL" id="CP053923">
    <property type="protein sequence ID" value="QNT70406.1"/>
    <property type="molecule type" value="Genomic_DNA"/>
</dbReference>
<dbReference type="Gene3D" id="2.40.70.10">
    <property type="entry name" value="Acid Proteases"/>
    <property type="match status" value="1"/>
</dbReference>
<evidence type="ECO:0000313" key="2">
    <source>
        <dbReference type="Proteomes" id="UP000516369"/>
    </source>
</evidence>
<proteinExistence type="predicted"/>
<dbReference type="Proteomes" id="UP000516369">
    <property type="component" value="Chromosome"/>
</dbReference>
<dbReference type="Pfam" id="PF13975">
    <property type="entry name" value="gag-asp_proteas"/>
    <property type="match status" value="1"/>
</dbReference>
<gene>
    <name evidence="1" type="ORF">HQ394_15075</name>
</gene>
<organism evidence="1 2">
    <name type="scientific">Defluviicoccus vanus</name>
    <dbReference type="NCBI Taxonomy" id="111831"/>
    <lineage>
        <taxon>Bacteria</taxon>
        <taxon>Pseudomonadati</taxon>
        <taxon>Pseudomonadota</taxon>
        <taxon>Alphaproteobacteria</taxon>
        <taxon>Rhodospirillales</taxon>
        <taxon>Rhodospirillaceae</taxon>
        <taxon>Defluviicoccus</taxon>
    </lineage>
</organism>
<dbReference type="KEGG" id="dvn:HQ394_15075"/>
<accession>A0A7H1N3X0</accession>
<sequence length="52" mass="5576">MTLGEMTIGALQLRQVPAVVNEQPIGVSLLGMSFLSRLDGYAVQGGVMILNW</sequence>
<reference evidence="1 2" key="1">
    <citation type="submission" date="2020-05" db="EMBL/GenBank/DDBJ databases">
        <title>Complete closed genome sequence of Defluviicoccus vanus.</title>
        <authorList>
            <person name="Bessarab I."/>
            <person name="Arumugam K."/>
            <person name="Maszenan A.M."/>
            <person name="Seviour R.J."/>
            <person name="Williams R.B."/>
        </authorList>
    </citation>
    <scope>NUCLEOTIDE SEQUENCE [LARGE SCALE GENOMIC DNA]</scope>
    <source>
        <strain evidence="1 2">Ben 114</strain>
    </source>
</reference>
<protein>
    <submittedName>
        <fullName evidence="1">Uncharacterized protein</fullName>
    </submittedName>
</protein>
<dbReference type="AlphaFoldDB" id="A0A7H1N3X0"/>
<keyword evidence="2" id="KW-1185">Reference proteome</keyword>
<evidence type="ECO:0000313" key="1">
    <source>
        <dbReference type="EMBL" id="QNT70406.1"/>
    </source>
</evidence>
<name>A0A7H1N3X0_9PROT</name>